<feature type="domain" description="HTH lysR-type" evidence="5">
    <location>
        <begin position="1"/>
        <end position="58"/>
    </location>
</feature>
<dbReference type="EMBL" id="JAPUBN010000018">
    <property type="protein sequence ID" value="MCZ2722653.1"/>
    <property type="molecule type" value="Genomic_DNA"/>
</dbReference>
<evidence type="ECO:0000256" key="4">
    <source>
        <dbReference type="ARBA" id="ARBA00023163"/>
    </source>
</evidence>
<dbReference type="RefSeq" id="WP_269126441.1">
    <property type="nucleotide sequence ID" value="NZ_JAPUBN010000018.1"/>
</dbReference>
<organism evidence="6 7">
    <name type="scientific">Marinomonas phaeophyticola</name>
    <dbReference type="NCBI Taxonomy" id="3004091"/>
    <lineage>
        <taxon>Bacteria</taxon>
        <taxon>Pseudomonadati</taxon>
        <taxon>Pseudomonadota</taxon>
        <taxon>Gammaproteobacteria</taxon>
        <taxon>Oceanospirillales</taxon>
        <taxon>Oceanospirillaceae</taxon>
        <taxon>Marinomonas</taxon>
    </lineage>
</organism>
<keyword evidence="3" id="KW-0238">DNA-binding</keyword>
<comment type="caution">
    <text evidence="6">The sequence shown here is derived from an EMBL/GenBank/DDBJ whole genome shotgun (WGS) entry which is preliminary data.</text>
</comment>
<keyword evidence="2" id="KW-0805">Transcription regulation</keyword>
<evidence type="ECO:0000256" key="3">
    <source>
        <dbReference type="ARBA" id="ARBA00023125"/>
    </source>
</evidence>
<dbReference type="PRINTS" id="PR00039">
    <property type="entry name" value="HTHLYSR"/>
</dbReference>
<keyword evidence="7" id="KW-1185">Reference proteome</keyword>
<dbReference type="InterPro" id="IPR050950">
    <property type="entry name" value="HTH-type_LysR_regulators"/>
</dbReference>
<gene>
    <name evidence="6" type="ORF">O1D97_13800</name>
</gene>
<evidence type="ECO:0000313" key="6">
    <source>
        <dbReference type="EMBL" id="MCZ2722653.1"/>
    </source>
</evidence>
<keyword evidence="4" id="KW-0804">Transcription</keyword>
<evidence type="ECO:0000256" key="1">
    <source>
        <dbReference type="ARBA" id="ARBA00009437"/>
    </source>
</evidence>
<reference evidence="6" key="1">
    <citation type="submission" date="2022-12" db="EMBL/GenBank/DDBJ databases">
        <title>Marinomonas 15G1-11 sp. nov, isolated from marine algae.</title>
        <authorList>
            <person name="Butt M."/>
            <person name="Choi D.G."/>
            <person name="Kim J.M."/>
            <person name="Lee J.K."/>
            <person name="Baek J.H."/>
            <person name="Jeon C.O."/>
        </authorList>
    </citation>
    <scope>NUCLEOTIDE SEQUENCE</scope>
    <source>
        <strain evidence="6">15G1-11</strain>
    </source>
</reference>
<dbReference type="Proteomes" id="UP001149719">
    <property type="component" value="Unassembled WGS sequence"/>
</dbReference>
<dbReference type="Pfam" id="PF03466">
    <property type="entry name" value="LysR_substrate"/>
    <property type="match status" value="1"/>
</dbReference>
<dbReference type="PANTHER" id="PTHR30419">
    <property type="entry name" value="HTH-TYPE TRANSCRIPTIONAL REGULATOR YBHD"/>
    <property type="match status" value="1"/>
</dbReference>
<dbReference type="PROSITE" id="PS50931">
    <property type="entry name" value="HTH_LYSR"/>
    <property type="match status" value="1"/>
</dbReference>
<name>A0ABT4JWH6_9GAMM</name>
<dbReference type="Gene3D" id="3.40.190.290">
    <property type="match status" value="1"/>
</dbReference>
<dbReference type="InterPro" id="IPR036388">
    <property type="entry name" value="WH-like_DNA-bd_sf"/>
</dbReference>
<comment type="similarity">
    <text evidence="1">Belongs to the LysR transcriptional regulatory family.</text>
</comment>
<evidence type="ECO:0000259" key="5">
    <source>
        <dbReference type="PROSITE" id="PS50931"/>
    </source>
</evidence>
<dbReference type="Gene3D" id="1.10.10.10">
    <property type="entry name" value="Winged helix-like DNA-binding domain superfamily/Winged helix DNA-binding domain"/>
    <property type="match status" value="1"/>
</dbReference>
<evidence type="ECO:0000313" key="7">
    <source>
        <dbReference type="Proteomes" id="UP001149719"/>
    </source>
</evidence>
<proteinExistence type="inferred from homology"/>
<dbReference type="Pfam" id="PF00126">
    <property type="entry name" value="HTH_1"/>
    <property type="match status" value="1"/>
</dbReference>
<dbReference type="SUPFAM" id="SSF46785">
    <property type="entry name" value="Winged helix' DNA-binding domain"/>
    <property type="match status" value="1"/>
</dbReference>
<dbReference type="InterPro" id="IPR036390">
    <property type="entry name" value="WH_DNA-bd_sf"/>
</dbReference>
<evidence type="ECO:0000256" key="2">
    <source>
        <dbReference type="ARBA" id="ARBA00023015"/>
    </source>
</evidence>
<sequence length="312" mass="34971">MELKHIKSFLRVLDLGSFSRAARSLNIAQPALSQHVRILEDRLGIKLLKRSPRGVNATPAGQKFSIRARQIVELTNQTQREFSASSDTLYGEVKIGLPGSICPIFVPELIVTAKKKYPDIKLIVSELMSGDLAGLLREGRLDLAVLFNVSETDDYYAESLLSENLHLVGQLNDPLLQSGSIEAKQLTQLPIASTRSPHGLRLVLDRWANDAGINLNVVYEMDTPYGLLTMALEGHAYSILSHAPIRNYIEHNLLSSVAIENPPVQRKICLCESKRLMTDSPRQAIRDLMKTIMLNITENEAWQFDRITEKEF</sequence>
<dbReference type="InterPro" id="IPR000847">
    <property type="entry name" value="LysR_HTH_N"/>
</dbReference>
<dbReference type="InterPro" id="IPR005119">
    <property type="entry name" value="LysR_subst-bd"/>
</dbReference>
<protein>
    <submittedName>
        <fullName evidence="6">LysR family transcriptional regulator</fullName>
    </submittedName>
</protein>
<dbReference type="SUPFAM" id="SSF53850">
    <property type="entry name" value="Periplasmic binding protein-like II"/>
    <property type="match status" value="1"/>
</dbReference>
<accession>A0ABT4JWH6</accession>